<dbReference type="GO" id="GO:1990519">
    <property type="term" value="P:pyrimidine nucleotide import into mitochondrion"/>
    <property type="evidence" value="ECO:0007669"/>
    <property type="project" value="TreeGrafter"/>
</dbReference>
<comment type="subcellular location">
    <subcellularLocation>
        <location evidence="1">Mitochondrion inner membrane</location>
        <topology evidence="1">Multi-pass membrane protein</topology>
    </subcellularLocation>
</comment>
<dbReference type="OrthoDB" id="269120at2759"/>
<keyword evidence="7" id="KW-1133">Transmembrane helix</keyword>
<dbReference type="PROSITE" id="PS50920">
    <property type="entry name" value="SOLCAR"/>
    <property type="match status" value="1"/>
</dbReference>
<evidence type="ECO:0000256" key="8">
    <source>
        <dbReference type="ARBA" id="ARBA00023128"/>
    </source>
</evidence>
<name>A0A7J7KIL6_BUGNE</name>
<dbReference type="InterPro" id="IPR018108">
    <property type="entry name" value="MCP_transmembrane"/>
</dbReference>
<comment type="caution">
    <text evidence="12">The sequence shown here is derived from an EMBL/GenBank/DDBJ whole genome shotgun (WGS) entry which is preliminary data.</text>
</comment>
<keyword evidence="6" id="KW-0999">Mitochondrion inner membrane</keyword>
<evidence type="ECO:0000256" key="1">
    <source>
        <dbReference type="ARBA" id="ARBA00004448"/>
    </source>
</evidence>
<gene>
    <name evidence="12" type="ORF">EB796_003265</name>
</gene>
<keyword evidence="9 10" id="KW-0472">Membrane</keyword>
<keyword evidence="3 11" id="KW-0813">Transport</keyword>
<dbReference type="GO" id="GO:0015218">
    <property type="term" value="F:pyrimidine nucleotide transmembrane transporter activity"/>
    <property type="evidence" value="ECO:0007669"/>
    <property type="project" value="InterPro"/>
</dbReference>
<dbReference type="PANTHER" id="PTHR45829:SF4">
    <property type="entry name" value="MITOCHONDRIAL CARRIER PROTEIN RIM2"/>
    <property type="match status" value="1"/>
</dbReference>
<evidence type="ECO:0000256" key="10">
    <source>
        <dbReference type="PROSITE-ProRule" id="PRU00282"/>
    </source>
</evidence>
<dbReference type="GO" id="GO:0005743">
    <property type="term" value="C:mitochondrial inner membrane"/>
    <property type="evidence" value="ECO:0007669"/>
    <property type="project" value="UniProtKB-SubCell"/>
</dbReference>
<dbReference type="AlphaFoldDB" id="A0A7J7KIL6"/>
<keyword evidence="5" id="KW-0677">Repeat</keyword>
<reference evidence="12" key="1">
    <citation type="submission" date="2020-06" db="EMBL/GenBank/DDBJ databases">
        <title>Draft genome of Bugula neritina, a colonial animal packing powerful symbionts and potential medicines.</title>
        <authorList>
            <person name="Rayko M."/>
        </authorList>
    </citation>
    <scope>NUCLEOTIDE SEQUENCE [LARGE SCALE GENOMIC DNA]</scope>
    <source>
        <strain evidence="12">Kwan_BN1</strain>
    </source>
</reference>
<evidence type="ECO:0000256" key="4">
    <source>
        <dbReference type="ARBA" id="ARBA00022692"/>
    </source>
</evidence>
<dbReference type="InterPro" id="IPR023395">
    <property type="entry name" value="MCP_dom_sf"/>
</dbReference>
<evidence type="ECO:0000313" key="13">
    <source>
        <dbReference type="Proteomes" id="UP000593567"/>
    </source>
</evidence>
<evidence type="ECO:0000256" key="5">
    <source>
        <dbReference type="ARBA" id="ARBA00022737"/>
    </source>
</evidence>
<dbReference type="PANTHER" id="PTHR45829">
    <property type="entry name" value="MITOCHONDRIAL CARRIER PROTEIN RIM2"/>
    <property type="match status" value="1"/>
</dbReference>
<evidence type="ECO:0000256" key="3">
    <source>
        <dbReference type="ARBA" id="ARBA00022448"/>
    </source>
</evidence>
<proteinExistence type="inferred from homology"/>
<evidence type="ECO:0000313" key="12">
    <source>
        <dbReference type="EMBL" id="KAF6038429.1"/>
    </source>
</evidence>
<dbReference type="Proteomes" id="UP000593567">
    <property type="component" value="Unassembled WGS sequence"/>
</dbReference>
<evidence type="ECO:0000256" key="11">
    <source>
        <dbReference type="RuleBase" id="RU000488"/>
    </source>
</evidence>
<dbReference type="Gene3D" id="1.50.40.10">
    <property type="entry name" value="Mitochondrial carrier domain"/>
    <property type="match status" value="1"/>
</dbReference>
<evidence type="ECO:0000256" key="2">
    <source>
        <dbReference type="ARBA" id="ARBA00006375"/>
    </source>
</evidence>
<dbReference type="Pfam" id="PF00153">
    <property type="entry name" value="Mito_carr"/>
    <property type="match status" value="1"/>
</dbReference>
<organism evidence="12 13">
    <name type="scientific">Bugula neritina</name>
    <name type="common">Brown bryozoan</name>
    <name type="synonym">Sertularia neritina</name>
    <dbReference type="NCBI Taxonomy" id="10212"/>
    <lineage>
        <taxon>Eukaryota</taxon>
        <taxon>Metazoa</taxon>
        <taxon>Spiralia</taxon>
        <taxon>Lophotrochozoa</taxon>
        <taxon>Bryozoa</taxon>
        <taxon>Gymnolaemata</taxon>
        <taxon>Cheilostomatida</taxon>
        <taxon>Flustrina</taxon>
        <taxon>Buguloidea</taxon>
        <taxon>Bugulidae</taxon>
        <taxon>Bugula</taxon>
    </lineage>
</organism>
<dbReference type="SUPFAM" id="SSF103506">
    <property type="entry name" value="Mitochondrial carrier"/>
    <property type="match status" value="1"/>
</dbReference>
<evidence type="ECO:0000256" key="9">
    <source>
        <dbReference type="ARBA" id="ARBA00023136"/>
    </source>
</evidence>
<protein>
    <submittedName>
        <fullName evidence="12">SLC25A36</fullName>
    </submittedName>
</protein>
<dbReference type="EMBL" id="VXIV02000416">
    <property type="protein sequence ID" value="KAF6038429.1"/>
    <property type="molecule type" value="Genomic_DNA"/>
</dbReference>
<keyword evidence="13" id="KW-1185">Reference proteome</keyword>
<keyword evidence="4 10" id="KW-0812">Transmembrane</keyword>
<sequence length="156" mass="16759">MAAKEEVNPAIHLVAGGVGGTVGAIVTSPWMWLRHASSQAAPVGTLRRPINPNRKVFFATRLNVSNYSTGPLASQSTPFHRLSLLQCLRHIYRTEGVAGWYKGLGSNLIGVTPSRAIYFAAYATSKDVYSRSVHLSSNSSLVHSSQPALRASSAPR</sequence>
<feature type="repeat" description="Solcar" evidence="10">
    <location>
        <begin position="11"/>
        <end position="128"/>
    </location>
</feature>
<evidence type="ECO:0000256" key="6">
    <source>
        <dbReference type="ARBA" id="ARBA00022792"/>
    </source>
</evidence>
<dbReference type="InterPro" id="IPR049562">
    <property type="entry name" value="SLC25A33/36-like"/>
</dbReference>
<evidence type="ECO:0000256" key="7">
    <source>
        <dbReference type="ARBA" id="ARBA00022989"/>
    </source>
</evidence>
<keyword evidence="8" id="KW-0496">Mitochondrion</keyword>
<comment type="similarity">
    <text evidence="2 11">Belongs to the mitochondrial carrier (TC 2.A.29) family.</text>
</comment>
<accession>A0A7J7KIL6</accession>